<dbReference type="GO" id="GO:0003899">
    <property type="term" value="F:DNA-directed RNA polymerase activity"/>
    <property type="evidence" value="ECO:0007669"/>
    <property type="project" value="UniProtKB-UniRule"/>
</dbReference>
<evidence type="ECO:0000256" key="9">
    <source>
        <dbReference type="ARBA" id="ARBA00033070"/>
    </source>
</evidence>
<dbReference type="Gene3D" id="3.30.1360.10">
    <property type="entry name" value="RNA polymerase, RBP11-like subunit"/>
    <property type="match status" value="1"/>
</dbReference>
<dbReference type="EC" id="2.7.7.6" evidence="2 11"/>
<reference evidence="14" key="1">
    <citation type="submission" date="2017-09" db="EMBL/GenBank/DDBJ databases">
        <title>Depth-based differentiation of microbial function through sediment-hosted aquifers and enrichment of novel symbionts in the deep terrestrial subsurface.</title>
        <authorList>
            <person name="Probst A.J."/>
            <person name="Ladd B."/>
            <person name="Jarett J.K."/>
            <person name="Geller-Mcgrath D.E."/>
            <person name="Sieber C.M.K."/>
            <person name="Emerson J.B."/>
            <person name="Anantharaman K."/>
            <person name="Thomas B.C."/>
            <person name="Malmstrom R."/>
            <person name="Stieglmeier M."/>
            <person name="Klingl A."/>
            <person name="Woyke T."/>
            <person name="Ryan C.M."/>
            <person name="Banfield J.F."/>
        </authorList>
    </citation>
    <scope>NUCLEOTIDE SEQUENCE [LARGE SCALE GENOMIC DNA]</scope>
</reference>
<organism evidence="13 14">
    <name type="scientific">Candidatus Beckwithbacteria bacterium CG10_big_fil_rev_8_21_14_0_10_34_10</name>
    <dbReference type="NCBI Taxonomy" id="1974495"/>
    <lineage>
        <taxon>Bacteria</taxon>
        <taxon>Candidatus Beckwithiibacteriota</taxon>
    </lineage>
</organism>
<dbReference type="SUPFAM" id="SSF47789">
    <property type="entry name" value="C-terminal domain of RNA polymerase alpha subunit"/>
    <property type="match status" value="1"/>
</dbReference>
<keyword evidence="5 11" id="KW-0808">Transferase</keyword>
<dbReference type="InterPro" id="IPR036603">
    <property type="entry name" value="RBP11-like"/>
</dbReference>
<evidence type="ECO:0000256" key="1">
    <source>
        <dbReference type="ARBA" id="ARBA00007123"/>
    </source>
</evidence>
<dbReference type="Gene3D" id="2.170.120.12">
    <property type="entry name" value="DNA-directed RNA polymerase, insert domain"/>
    <property type="match status" value="1"/>
</dbReference>
<feature type="region of interest" description="Alpha N-terminal domain (alpha-NTD)" evidence="11">
    <location>
        <begin position="1"/>
        <end position="229"/>
    </location>
</feature>
<dbReference type="EMBL" id="PEZT01000029">
    <property type="protein sequence ID" value="PIS08734.1"/>
    <property type="molecule type" value="Genomic_DNA"/>
</dbReference>
<name>A0A2H0W7T5_9BACT</name>
<keyword evidence="4 11" id="KW-0240">DNA-directed RNA polymerase</keyword>
<evidence type="ECO:0000256" key="5">
    <source>
        <dbReference type="ARBA" id="ARBA00022679"/>
    </source>
</evidence>
<evidence type="ECO:0000256" key="3">
    <source>
        <dbReference type="ARBA" id="ARBA00015972"/>
    </source>
</evidence>
<feature type="domain" description="DNA-directed RNA polymerase RpoA/D/Rpb3-type" evidence="12">
    <location>
        <begin position="20"/>
        <end position="226"/>
    </location>
</feature>
<evidence type="ECO:0000313" key="14">
    <source>
        <dbReference type="Proteomes" id="UP000230093"/>
    </source>
</evidence>
<sequence length="309" mass="34149">MSNVIKANFKIKKVKEKDNYGKFVLEPLDQGYGHTVGNALRRSLLSSMAGAAITRVKIDGISHQFSTLKGLREDIVDLILNLKQIRLKYEGDKEVKAVLEAKGNGEVTAASIKAPPGVEIVNQDLKLATLADKNSKLSLKLWINKGFGYSPAEERKSDTLGVIPIDALFTPVVRVNYQVESTRVGGRTDFDKLILEIWTDGTVKPKKALENGAEILTSFFKQIYNPVYEKEKETKAKVKDNEVLKLTVEELNLPTRIANALRQGGYGTVGDLTKAKKEEVAKVKNLGKKSIVTIVEKLIEKGVKINNEA</sequence>
<dbReference type="HAMAP" id="MF_00059">
    <property type="entry name" value="RNApol_bact_RpoA"/>
    <property type="match status" value="1"/>
</dbReference>
<dbReference type="Gene3D" id="1.10.150.20">
    <property type="entry name" value="5' to 3' exonuclease, C-terminal subdomain"/>
    <property type="match status" value="1"/>
</dbReference>
<keyword evidence="7 11" id="KW-0804">Transcription</keyword>
<comment type="caution">
    <text evidence="13">The sequence shown here is derived from an EMBL/GenBank/DDBJ whole genome shotgun (WGS) entry which is preliminary data.</text>
</comment>
<dbReference type="FunFam" id="2.170.120.12:FF:000001">
    <property type="entry name" value="DNA-directed RNA polymerase subunit alpha"/>
    <property type="match status" value="1"/>
</dbReference>
<dbReference type="GO" id="GO:0005737">
    <property type="term" value="C:cytoplasm"/>
    <property type="evidence" value="ECO:0007669"/>
    <property type="project" value="UniProtKB-ARBA"/>
</dbReference>
<comment type="function">
    <text evidence="11">DNA-dependent RNA polymerase catalyzes the transcription of DNA into RNA using the four ribonucleoside triphosphates as substrates.</text>
</comment>
<dbReference type="InterPro" id="IPR011773">
    <property type="entry name" value="DNA-dir_RpoA"/>
</dbReference>
<evidence type="ECO:0000313" key="13">
    <source>
        <dbReference type="EMBL" id="PIS08734.1"/>
    </source>
</evidence>
<dbReference type="Pfam" id="PF03118">
    <property type="entry name" value="RNA_pol_A_CTD"/>
    <property type="match status" value="1"/>
</dbReference>
<dbReference type="Pfam" id="PF01000">
    <property type="entry name" value="RNA_pol_A_bac"/>
    <property type="match status" value="1"/>
</dbReference>
<dbReference type="NCBIfam" id="TIGR02027">
    <property type="entry name" value="rpoA"/>
    <property type="match status" value="1"/>
</dbReference>
<dbReference type="GO" id="GO:0046983">
    <property type="term" value="F:protein dimerization activity"/>
    <property type="evidence" value="ECO:0007669"/>
    <property type="project" value="InterPro"/>
</dbReference>
<dbReference type="SUPFAM" id="SSF55257">
    <property type="entry name" value="RBP11-like subunits of RNA polymerase"/>
    <property type="match status" value="1"/>
</dbReference>
<dbReference type="GO" id="GO:0006351">
    <property type="term" value="P:DNA-templated transcription"/>
    <property type="evidence" value="ECO:0007669"/>
    <property type="project" value="UniProtKB-UniRule"/>
</dbReference>
<evidence type="ECO:0000256" key="10">
    <source>
        <dbReference type="ARBA" id="ARBA00048552"/>
    </source>
</evidence>
<dbReference type="InterPro" id="IPR011263">
    <property type="entry name" value="DNA-dir_RNA_pol_RpoA/D/Rpb3"/>
</dbReference>
<dbReference type="InterPro" id="IPR036643">
    <property type="entry name" value="RNApol_insert_sf"/>
</dbReference>
<dbReference type="InterPro" id="IPR011262">
    <property type="entry name" value="DNA-dir_RNA_pol_insert"/>
</dbReference>
<dbReference type="NCBIfam" id="NF003519">
    <property type="entry name" value="PRK05182.2-5"/>
    <property type="match status" value="1"/>
</dbReference>
<dbReference type="Pfam" id="PF01193">
    <property type="entry name" value="RNA_pol_L"/>
    <property type="match status" value="1"/>
</dbReference>
<keyword evidence="6 11" id="KW-0548">Nucleotidyltransferase</keyword>
<dbReference type="AlphaFoldDB" id="A0A2H0W7T5"/>
<dbReference type="InterPro" id="IPR011260">
    <property type="entry name" value="RNAP_asu_C"/>
</dbReference>
<evidence type="ECO:0000256" key="7">
    <source>
        <dbReference type="ARBA" id="ARBA00023163"/>
    </source>
</evidence>
<feature type="region of interest" description="Alpha C-terminal domain (alpha-CTD)" evidence="11">
    <location>
        <begin position="240"/>
        <end position="309"/>
    </location>
</feature>
<evidence type="ECO:0000259" key="12">
    <source>
        <dbReference type="SMART" id="SM00662"/>
    </source>
</evidence>
<dbReference type="SMART" id="SM00662">
    <property type="entry name" value="RPOLD"/>
    <property type="match status" value="1"/>
</dbReference>
<comment type="domain">
    <text evidence="11">The N-terminal domain is essential for RNAP assembly and basal transcription, whereas the C-terminal domain is involved in interaction with transcriptional regulators and with upstream promoter elements.</text>
</comment>
<comment type="similarity">
    <text evidence="1 11">Belongs to the RNA polymerase alpha chain family.</text>
</comment>
<dbReference type="GO" id="GO:0000428">
    <property type="term" value="C:DNA-directed RNA polymerase complex"/>
    <property type="evidence" value="ECO:0007669"/>
    <property type="project" value="UniProtKB-KW"/>
</dbReference>
<gene>
    <name evidence="11" type="primary">rpoA</name>
    <name evidence="13" type="ORF">COT75_05335</name>
</gene>
<dbReference type="SUPFAM" id="SSF56553">
    <property type="entry name" value="Insert subdomain of RNA polymerase alpha subunit"/>
    <property type="match status" value="1"/>
</dbReference>
<accession>A0A2H0W7T5</accession>
<dbReference type="Proteomes" id="UP000230093">
    <property type="component" value="Unassembled WGS sequence"/>
</dbReference>
<dbReference type="GO" id="GO:0003677">
    <property type="term" value="F:DNA binding"/>
    <property type="evidence" value="ECO:0007669"/>
    <property type="project" value="UniProtKB-UniRule"/>
</dbReference>
<evidence type="ECO:0000256" key="11">
    <source>
        <dbReference type="HAMAP-Rule" id="MF_00059"/>
    </source>
</evidence>
<evidence type="ECO:0000256" key="2">
    <source>
        <dbReference type="ARBA" id="ARBA00012418"/>
    </source>
</evidence>
<proteinExistence type="inferred from homology"/>
<evidence type="ECO:0000256" key="6">
    <source>
        <dbReference type="ARBA" id="ARBA00022695"/>
    </source>
</evidence>
<dbReference type="CDD" id="cd06928">
    <property type="entry name" value="RNAP_alpha_NTD"/>
    <property type="match status" value="1"/>
</dbReference>
<evidence type="ECO:0000256" key="8">
    <source>
        <dbReference type="ARBA" id="ARBA00032524"/>
    </source>
</evidence>
<comment type="catalytic activity">
    <reaction evidence="10 11">
        <text>RNA(n) + a ribonucleoside 5'-triphosphate = RNA(n+1) + diphosphate</text>
        <dbReference type="Rhea" id="RHEA:21248"/>
        <dbReference type="Rhea" id="RHEA-COMP:14527"/>
        <dbReference type="Rhea" id="RHEA-COMP:17342"/>
        <dbReference type="ChEBI" id="CHEBI:33019"/>
        <dbReference type="ChEBI" id="CHEBI:61557"/>
        <dbReference type="ChEBI" id="CHEBI:140395"/>
        <dbReference type="EC" id="2.7.7.6"/>
    </reaction>
</comment>
<protein>
    <recommendedName>
        <fullName evidence="3 11">DNA-directed RNA polymerase subunit alpha</fullName>
        <shortName evidence="11">RNAP subunit alpha</shortName>
        <ecNumber evidence="2 11">2.7.7.6</ecNumber>
    </recommendedName>
    <alternativeName>
        <fullName evidence="9 11">RNA polymerase subunit alpha</fullName>
    </alternativeName>
    <alternativeName>
        <fullName evidence="8 11">Transcriptase subunit alpha</fullName>
    </alternativeName>
</protein>
<comment type="subunit">
    <text evidence="11">Homodimer. The RNAP catalytic core consists of 2 alpha, 1 beta, 1 beta' and 1 omega subunit. When a sigma factor is associated with the core the holoenzyme is formed, which can initiate transcription.</text>
</comment>
<evidence type="ECO:0000256" key="4">
    <source>
        <dbReference type="ARBA" id="ARBA00022478"/>
    </source>
</evidence>